<organism evidence="3 4">
    <name type="scientific">Parabacteroides chinchillae</name>
    <dbReference type="NCBI Taxonomy" id="871327"/>
    <lineage>
        <taxon>Bacteria</taxon>
        <taxon>Pseudomonadati</taxon>
        <taxon>Bacteroidota</taxon>
        <taxon>Bacteroidia</taxon>
        <taxon>Bacteroidales</taxon>
        <taxon>Tannerellaceae</taxon>
        <taxon>Parabacteroides</taxon>
    </lineage>
</organism>
<protein>
    <submittedName>
        <fullName evidence="3">Pimeloyl-ACP methyl ester carboxylesterase</fullName>
    </submittedName>
</protein>
<gene>
    <name evidence="3" type="ORF">SAMN05444001_105138</name>
</gene>
<feature type="chain" id="PRO_5034883254" evidence="1">
    <location>
        <begin position="22"/>
        <end position="261"/>
    </location>
</feature>
<dbReference type="EMBL" id="FNVS01000005">
    <property type="protein sequence ID" value="SEF72376.1"/>
    <property type="molecule type" value="Genomic_DNA"/>
</dbReference>
<evidence type="ECO:0000256" key="1">
    <source>
        <dbReference type="SAM" id="SignalP"/>
    </source>
</evidence>
<dbReference type="PANTHER" id="PTHR43433:SF5">
    <property type="entry name" value="AB HYDROLASE-1 DOMAIN-CONTAINING PROTEIN"/>
    <property type="match status" value="1"/>
</dbReference>
<dbReference type="InterPro" id="IPR050471">
    <property type="entry name" value="AB_hydrolase"/>
</dbReference>
<keyword evidence="1" id="KW-0732">Signal</keyword>
<dbReference type="SUPFAM" id="SSF53474">
    <property type="entry name" value="alpha/beta-Hydrolases"/>
    <property type="match status" value="1"/>
</dbReference>
<dbReference type="InterPro" id="IPR000073">
    <property type="entry name" value="AB_hydrolase_1"/>
</dbReference>
<dbReference type="PANTHER" id="PTHR43433">
    <property type="entry name" value="HYDROLASE, ALPHA/BETA FOLD FAMILY PROTEIN"/>
    <property type="match status" value="1"/>
</dbReference>
<dbReference type="RefSeq" id="WP_103982892.1">
    <property type="nucleotide sequence ID" value="NZ_FNVS01000005.1"/>
</dbReference>
<dbReference type="Gene3D" id="3.40.50.1820">
    <property type="entry name" value="alpha/beta hydrolase"/>
    <property type="match status" value="1"/>
</dbReference>
<comment type="caution">
    <text evidence="3">The sequence shown here is derived from an EMBL/GenBank/DDBJ whole genome shotgun (WGS) entry which is preliminary data.</text>
</comment>
<name>A0A8G2BVF9_9BACT</name>
<feature type="domain" description="AB hydrolase-1" evidence="2">
    <location>
        <begin position="44"/>
        <end position="142"/>
    </location>
</feature>
<dbReference type="Proteomes" id="UP000236725">
    <property type="component" value="Unassembled WGS sequence"/>
</dbReference>
<evidence type="ECO:0000259" key="2">
    <source>
        <dbReference type="Pfam" id="PF00561"/>
    </source>
</evidence>
<feature type="signal peptide" evidence="1">
    <location>
        <begin position="1"/>
        <end position="21"/>
    </location>
</feature>
<evidence type="ECO:0000313" key="3">
    <source>
        <dbReference type="EMBL" id="SEF72376.1"/>
    </source>
</evidence>
<dbReference type="AlphaFoldDB" id="A0A8G2BVF9"/>
<reference evidence="3 4" key="1">
    <citation type="submission" date="2016-10" db="EMBL/GenBank/DDBJ databases">
        <authorList>
            <person name="Varghese N."/>
            <person name="Submissions S."/>
        </authorList>
    </citation>
    <scope>NUCLEOTIDE SEQUENCE [LARGE SCALE GENOMIC DNA]</scope>
    <source>
        <strain evidence="3 4">DSM 29073</strain>
    </source>
</reference>
<evidence type="ECO:0000313" key="4">
    <source>
        <dbReference type="Proteomes" id="UP000236725"/>
    </source>
</evidence>
<keyword evidence="4" id="KW-1185">Reference proteome</keyword>
<sequence length="261" mass="28833">MKTAKILFLLLLLGTMPHLTAQKQAKYADRGDALIYYEVSGQGKPVVILHGGLGNIDGYTSLADSLKKAHKVIAISFRGHNRSTLGNRPYSFGLFAEDIIAVLDNEKERKASVVGFSDGGVTAYCLAALYPQRIDRIISLAGCFRYSDYKPEGVNWIKTVTGKDRLGADASPNDLARMDSLITYMRPLWQTEVYLSKEAAATIQSPTLIIGGDKDFFFETACFEEAHCTIPNSELVILPNTGHNLNQPEIIHKHIVPFLKE</sequence>
<dbReference type="InterPro" id="IPR029058">
    <property type="entry name" value="AB_hydrolase_fold"/>
</dbReference>
<accession>A0A8G2BVF9</accession>
<proteinExistence type="predicted"/>
<dbReference type="Pfam" id="PF00561">
    <property type="entry name" value="Abhydrolase_1"/>
    <property type="match status" value="1"/>
</dbReference>